<reference evidence="1" key="1">
    <citation type="journal article" date="2020" name="mSystems">
        <title>Genome- and Community-Level Interaction Insights into Carbon Utilization and Element Cycling Functions of Hydrothermarchaeota in Hydrothermal Sediment.</title>
        <authorList>
            <person name="Zhou Z."/>
            <person name="Liu Y."/>
            <person name="Xu W."/>
            <person name="Pan J."/>
            <person name="Luo Z.H."/>
            <person name="Li M."/>
        </authorList>
    </citation>
    <scope>NUCLEOTIDE SEQUENCE [LARGE SCALE GENOMIC DNA]</scope>
    <source>
        <strain evidence="1">SpSt-780</strain>
    </source>
</reference>
<comment type="caution">
    <text evidence="1">The sequence shown here is derived from an EMBL/GenBank/DDBJ whole genome shotgun (WGS) entry which is preliminary data.</text>
</comment>
<gene>
    <name evidence="1" type="ORF">ENV67_06560</name>
</gene>
<organism evidence="1">
    <name type="scientific">candidate division WOR-3 bacterium</name>
    <dbReference type="NCBI Taxonomy" id="2052148"/>
    <lineage>
        <taxon>Bacteria</taxon>
        <taxon>Bacteria division WOR-3</taxon>
    </lineage>
</organism>
<proteinExistence type="predicted"/>
<dbReference type="AlphaFoldDB" id="A0A7C4Y5W9"/>
<accession>A0A7C4Y5W9</accession>
<name>A0A7C4Y5W9_UNCW3</name>
<protein>
    <submittedName>
        <fullName evidence="1">Uncharacterized protein</fullName>
    </submittedName>
</protein>
<sequence length="328" mass="37191">MKKLMILALVLLVIISVNCVRNEEWENPVPDNVNEFVDTLLTVGWRNYYERNYDVAFAKFDTVTGIQGKNPDGYIGRGFASIELGSDDPTSYDAALMDFKFVIYTLEGKTPFEFYPQDTFLYVKFYPDSGKYLIVPKYSRRILGLDTTATITIIAKDTLGALKTTTSPLFALKGDSIIIPSVTKNFIYPDSNTLFIPDAGTIFLCNVIGLKDSIGNQSAAAALGFAQLYQVKFKKERKEEPYWKSVIYANLVKRLYPENIPSLGHYYDKRITAKAARIILAQDYFFKGYYYSSMWEVIEMKPEAAGELDPNAVDFILKLQQQISTLKP</sequence>
<dbReference type="EMBL" id="DTHG01000083">
    <property type="protein sequence ID" value="HGW92182.1"/>
    <property type="molecule type" value="Genomic_DNA"/>
</dbReference>
<evidence type="ECO:0000313" key="1">
    <source>
        <dbReference type="EMBL" id="HGW92182.1"/>
    </source>
</evidence>